<dbReference type="InterPro" id="IPR009187">
    <property type="entry name" value="Prok_Ku"/>
</dbReference>
<proteinExistence type="predicted"/>
<dbReference type="Proteomes" id="UP001210169">
    <property type="component" value="Chromosome"/>
</dbReference>
<accession>A0ABY7IVF3</accession>
<keyword evidence="1" id="KW-0233">DNA recombination</keyword>
<dbReference type="PANTHER" id="PTHR41251">
    <property type="entry name" value="NON-HOMOLOGOUS END JOINING PROTEIN KU"/>
    <property type="match status" value="1"/>
</dbReference>
<sequence>MLRPRHGVIVLQTLMWRDEVREPGDLGPSAPVSDRELQLAELLLSELTGVEMQQMEDVYGHALEQLVAAKIVGSEVPELPTPQHAVDLMAELEQSVQAARRSRQ</sequence>
<organism evidence="2 3">
    <name type="scientific">Streptomyces nigrescens</name>
    <dbReference type="NCBI Taxonomy" id="1920"/>
    <lineage>
        <taxon>Bacteria</taxon>
        <taxon>Bacillati</taxon>
        <taxon>Actinomycetota</taxon>
        <taxon>Actinomycetes</taxon>
        <taxon>Kitasatosporales</taxon>
        <taxon>Streptomycetaceae</taxon>
        <taxon>Streptomyces</taxon>
    </lineage>
</organism>
<evidence type="ECO:0000313" key="2">
    <source>
        <dbReference type="EMBL" id="WAU02268.1"/>
    </source>
</evidence>
<name>A0ABY7IVF3_STRNI</name>
<dbReference type="EMBL" id="CP114203">
    <property type="protein sequence ID" value="WAU02268.1"/>
    <property type="molecule type" value="Genomic_DNA"/>
</dbReference>
<dbReference type="PANTHER" id="PTHR41251:SF1">
    <property type="entry name" value="NON-HOMOLOGOUS END JOINING PROTEIN KU"/>
    <property type="match status" value="1"/>
</dbReference>
<gene>
    <name evidence="2" type="ORF">STRNI_000285</name>
</gene>
<evidence type="ECO:0000256" key="1">
    <source>
        <dbReference type="ARBA" id="ARBA00023172"/>
    </source>
</evidence>
<dbReference type="SUPFAM" id="SSF100939">
    <property type="entry name" value="SPOC domain-like"/>
    <property type="match status" value="1"/>
</dbReference>
<keyword evidence="3" id="KW-1185">Reference proteome</keyword>
<dbReference type="InterPro" id="IPR016194">
    <property type="entry name" value="SPOC-like_C_dom_sf"/>
</dbReference>
<protein>
    <submittedName>
        <fullName evidence="2">Uncharacterized protein</fullName>
    </submittedName>
</protein>
<evidence type="ECO:0000313" key="3">
    <source>
        <dbReference type="Proteomes" id="UP001210169"/>
    </source>
</evidence>
<reference evidence="2 3" key="1">
    <citation type="submission" date="2022-12" db="EMBL/GenBank/DDBJ databases">
        <authorList>
            <person name="Ruckert C."/>
            <person name="Busche T."/>
            <person name="Kalinowski J."/>
            <person name="Wittmann C."/>
        </authorList>
    </citation>
    <scope>NUCLEOTIDE SEQUENCE [LARGE SCALE GENOMIC DNA]</scope>
    <source>
        <strain evidence="2 3">DSM 40276</strain>
    </source>
</reference>